<protein>
    <submittedName>
        <fullName evidence="4">NAD(P)H-dependent oxidoreductase</fullName>
    </submittedName>
</protein>
<keyword evidence="1" id="KW-0285">Flavoprotein</keyword>
<name>A0A949TLK0_9CLOT</name>
<comment type="caution">
    <text evidence="4">The sequence shown here is derived from an EMBL/GenBank/DDBJ whole genome shotgun (WGS) entry which is preliminary data.</text>
</comment>
<accession>A0A949TLK0</accession>
<sequence>MEMLYIIAPNENLSEQLKLMIESFSENFTSVEYIKKIEDCSSLKNKKILFALELEFTGFDLPMLKFFNSLKNRGNDVFYGSTAALLIYSLNELGTKRAAQDIIFMANNMGCNFIGHPLIEATYDLRNFLTWQKTLQMSLKDISIHLCNKLGKRLSEYNSIKSNKMQKNIIVLYSSPHKVSNTLELWRMVSKHLNNFNINEIQIDNGKILDCKGCSYKLCIHYGKQNSCFYGGFMTENVLPAIEKADCLVWLCPNYNDAIAANLTATINRLTVLYLKKSFHNKSIFGVVVSGNSGSDSVAKQLIGALNLNKGFRLPPYAIITETANDPNSIFKINNIKDKAKLFAKHISEGL</sequence>
<dbReference type="InterPro" id="IPR051796">
    <property type="entry name" value="ISF_SsuE-like"/>
</dbReference>
<evidence type="ECO:0000256" key="2">
    <source>
        <dbReference type="ARBA" id="ARBA00022643"/>
    </source>
</evidence>
<dbReference type="InterPro" id="IPR005025">
    <property type="entry name" value="FMN_Rdtase-like_dom"/>
</dbReference>
<dbReference type="GO" id="GO:0016491">
    <property type="term" value="F:oxidoreductase activity"/>
    <property type="evidence" value="ECO:0007669"/>
    <property type="project" value="InterPro"/>
</dbReference>
<feature type="domain" description="NADPH-dependent FMN reductase-like" evidence="3">
    <location>
        <begin position="168"/>
        <end position="321"/>
    </location>
</feature>
<dbReference type="Pfam" id="PF03358">
    <property type="entry name" value="FMN_red"/>
    <property type="match status" value="1"/>
</dbReference>
<keyword evidence="5" id="KW-1185">Reference proteome</keyword>
<dbReference type="RefSeq" id="WP_218321640.1">
    <property type="nucleotide sequence ID" value="NZ_JAEEGC010000089.1"/>
</dbReference>
<organism evidence="4 5">
    <name type="scientific">Clostridium thailandense</name>
    <dbReference type="NCBI Taxonomy" id="2794346"/>
    <lineage>
        <taxon>Bacteria</taxon>
        <taxon>Bacillati</taxon>
        <taxon>Bacillota</taxon>
        <taxon>Clostridia</taxon>
        <taxon>Eubacteriales</taxon>
        <taxon>Clostridiaceae</taxon>
        <taxon>Clostridium</taxon>
    </lineage>
</organism>
<gene>
    <name evidence="4" type="ORF">I6U48_16905</name>
</gene>
<dbReference type="AlphaFoldDB" id="A0A949TLK0"/>
<reference evidence="4" key="1">
    <citation type="submission" date="2020-12" db="EMBL/GenBank/DDBJ databases">
        <title>Clostridium thailandense sp. nov., a novel acetogenic bacterium isolated from peat land soil in Thailand.</title>
        <authorList>
            <person name="Chaikitkaew S."/>
            <person name="Birkeland N.K."/>
        </authorList>
    </citation>
    <scope>NUCLEOTIDE SEQUENCE</scope>
    <source>
        <strain evidence="4">PL3</strain>
    </source>
</reference>
<dbReference type="PANTHER" id="PTHR43278:SF4">
    <property type="entry name" value="NAD(P)H-DEPENDENT FMN-CONTAINING OXIDOREDUCTASE YWQN-RELATED"/>
    <property type="match status" value="1"/>
</dbReference>
<evidence type="ECO:0000313" key="5">
    <source>
        <dbReference type="Proteomes" id="UP000694308"/>
    </source>
</evidence>
<dbReference type="EMBL" id="JAEEGC010000089">
    <property type="protein sequence ID" value="MBV7274575.1"/>
    <property type="molecule type" value="Genomic_DNA"/>
</dbReference>
<evidence type="ECO:0000256" key="1">
    <source>
        <dbReference type="ARBA" id="ARBA00022630"/>
    </source>
</evidence>
<evidence type="ECO:0000259" key="3">
    <source>
        <dbReference type="Pfam" id="PF03358"/>
    </source>
</evidence>
<evidence type="ECO:0000313" key="4">
    <source>
        <dbReference type="EMBL" id="MBV7274575.1"/>
    </source>
</evidence>
<dbReference type="PANTHER" id="PTHR43278">
    <property type="entry name" value="NAD(P)H-DEPENDENT FMN-CONTAINING OXIDOREDUCTASE YWQN-RELATED"/>
    <property type="match status" value="1"/>
</dbReference>
<proteinExistence type="predicted"/>
<keyword evidence="2" id="KW-0288">FMN</keyword>
<dbReference type="Proteomes" id="UP000694308">
    <property type="component" value="Unassembled WGS sequence"/>
</dbReference>